<dbReference type="HOGENOM" id="CLU_1853818_0_0_11"/>
<evidence type="ECO:0000256" key="1">
    <source>
        <dbReference type="SAM" id="SignalP"/>
    </source>
</evidence>
<gene>
    <name evidence="2" type="ordered locus">Sked_32730</name>
</gene>
<reference evidence="2 3" key="1">
    <citation type="journal article" date="2009" name="Stand. Genomic Sci.">
        <title>Complete genome sequence of Sanguibacter keddieii type strain (ST-74).</title>
        <authorList>
            <person name="Ivanova N."/>
            <person name="Sikorski J."/>
            <person name="Sims D."/>
            <person name="Brettin T."/>
            <person name="Detter J.C."/>
            <person name="Han C."/>
            <person name="Lapidus A."/>
            <person name="Copeland A."/>
            <person name="Glavina Del Rio T."/>
            <person name="Nolan M."/>
            <person name="Chen F."/>
            <person name="Lucas S."/>
            <person name="Tice H."/>
            <person name="Cheng J.F."/>
            <person name="Bruce D."/>
            <person name="Goodwin L."/>
            <person name="Pitluck S."/>
            <person name="Pati A."/>
            <person name="Mavromatis K."/>
            <person name="Chen A."/>
            <person name="Palaniappan K."/>
            <person name="D'haeseleer P."/>
            <person name="Chain P."/>
            <person name="Bristow J."/>
            <person name="Eisen J.A."/>
            <person name="Markowitz V."/>
            <person name="Hugenholtz P."/>
            <person name="Goker M."/>
            <person name="Pukall R."/>
            <person name="Klenk H.P."/>
            <person name="Kyrpides N.C."/>
        </authorList>
    </citation>
    <scope>NUCLEOTIDE SEQUENCE [LARGE SCALE GENOMIC DNA]</scope>
    <source>
        <strain evidence="3">ATCC 51767 / DSM 10542 / NCFB 3025 / ST-74</strain>
    </source>
</reference>
<dbReference type="Proteomes" id="UP000000322">
    <property type="component" value="Chromosome"/>
</dbReference>
<keyword evidence="3" id="KW-1185">Reference proteome</keyword>
<accession>D1BDU7</accession>
<keyword evidence="1" id="KW-0732">Signal</keyword>
<dbReference type="AlphaFoldDB" id="D1BDU7"/>
<sequence>MTTRRNTKNLLATSTVAILLAGGLTACSGGGSIEDFCNDGKALSDGSAFTDIDSSDPEAAKTAFADLVDQVKDIDAPDDIKDDWDTLVTAFEGLNDGFQDADANDPEALAAVFEDFNTPEVQTASDNVSAFTDENCEA</sequence>
<name>D1BDU7_SANKS</name>
<dbReference type="RefSeq" id="WP_012868236.1">
    <property type="nucleotide sequence ID" value="NC_013521.1"/>
</dbReference>
<proteinExistence type="predicted"/>
<evidence type="ECO:0000313" key="2">
    <source>
        <dbReference type="EMBL" id="ACZ23168.1"/>
    </source>
</evidence>
<dbReference type="KEGG" id="ske:Sked_32730"/>
<evidence type="ECO:0000313" key="3">
    <source>
        <dbReference type="Proteomes" id="UP000000322"/>
    </source>
</evidence>
<dbReference type="STRING" id="446469.Sked_32730"/>
<feature type="chain" id="PRO_5003020398" evidence="1">
    <location>
        <begin position="27"/>
        <end position="138"/>
    </location>
</feature>
<dbReference type="PROSITE" id="PS51257">
    <property type="entry name" value="PROKAR_LIPOPROTEIN"/>
    <property type="match status" value="1"/>
</dbReference>
<dbReference type="EMBL" id="CP001819">
    <property type="protein sequence ID" value="ACZ23168.1"/>
    <property type="molecule type" value="Genomic_DNA"/>
</dbReference>
<organism evidence="2 3">
    <name type="scientific">Sanguibacter keddieii (strain ATCC 51767 / DSM 10542 / NCFB 3025 / ST-74)</name>
    <dbReference type="NCBI Taxonomy" id="446469"/>
    <lineage>
        <taxon>Bacteria</taxon>
        <taxon>Bacillati</taxon>
        <taxon>Actinomycetota</taxon>
        <taxon>Actinomycetes</taxon>
        <taxon>Micrococcales</taxon>
        <taxon>Sanguibacteraceae</taxon>
        <taxon>Sanguibacter</taxon>
    </lineage>
</organism>
<feature type="signal peptide" evidence="1">
    <location>
        <begin position="1"/>
        <end position="26"/>
    </location>
</feature>
<protein>
    <submittedName>
        <fullName evidence="2">Uncharacterized protein</fullName>
    </submittedName>
</protein>